<evidence type="ECO:0000256" key="3">
    <source>
        <dbReference type="ARBA" id="ARBA00023100"/>
    </source>
</evidence>
<evidence type="ECO:0000259" key="7">
    <source>
        <dbReference type="PROSITE" id="PS51736"/>
    </source>
</evidence>
<dbReference type="AlphaFoldDB" id="A0A7W8ALA7"/>
<dbReference type="FunFam" id="3.40.50.1390:FF:000001">
    <property type="entry name" value="DNA recombinase"/>
    <property type="match status" value="1"/>
</dbReference>
<feature type="domain" description="Resolvase/invertase-type recombinase catalytic" evidence="7">
    <location>
        <begin position="14"/>
        <end position="149"/>
    </location>
</feature>
<keyword evidence="2" id="KW-0229">DNA integration</keyword>
<dbReference type="EMBL" id="JACHIL010000003">
    <property type="protein sequence ID" value="MBB5091316.1"/>
    <property type="molecule type" value="Genomic_DNA"/>
</dbReference>
<dbReference type="InterPro" id="IPR050639">
    <property type="entry name" value="SSR_resolvase"/>
</dbReference>
<proteinExistence type="inferred from homology"/>
<dbReference type="PROSITE" id="PS00398">
    <property type="entry name" value="RECOMBINASES_2"/>
    <property type="match status" value="1"/>
</dbReference>
<keyword evidence="3" id="KW-0230">DNA invertase</keyword>
<organism evidence="8 9">
    <name type="scientific">Pseudochrobactrum saccharolyticum</name>
    <dbReference type="NCBI Taxonomy" id="354352"/>
    <lineage>
        <taxon>Bacteria</taxon>
        <taxon>Pseudomonadati</taxon>
        <taxon>Pseudomonadota</taxon>
        <taxon>Alphaproteobacteria</taxon>
        <taxon>Hyphomicrobiales</taxon>
        <taxon>Brucellaceae</taxon>
        <taxon>Pseudochrobactrum</taxon>
    </lineage>
</organism>
<evidence type="ECO:0000256" key="1">
    <source>
        <dbReference type="ARBA" id="ARBA00009913"/>
    </source>
</evidence>
<dbReference type="Proteomes" id="UP000531231">
    <property type="component" value="Unassembled WGS sequence"/>
</dbReference>
<protein>
    <submittedName>
        <fullName evidence="8">DNA invertase Pin-like site-specific DNA recombinase</fullName>
    </submittedName>
</protein>
<dbReference type="RefSeq" id="WP_151159419.1">
    <property type="nucleotide sequence ID" value="NZ_JACHIL010000003.1"/>
</dbReference>
<dbReference type="InterPro" id="IPR006118">
    <property type="entry name" value="Recombinase_CS"/>
</dbReference>
<evidence type="ECO:0000256" key="5">
    <source>
        <dbReference type="ARBA" id="ARBA00023172"/>
    </source>
</evidence>
<dbReference type="SMART" id="SM00857">
    <property type="entry name" value="Resolvase"/>
    <property type="match status" value="1"/>
</dbReference>
<dbReference type="GO" id="GO:0003677">
    <property type="term" value="F:DNA binding"/>
    <property type="evidence" value="ECO:0007669"/>
    <property type="project" value="UniProtKB-KW"/>
</dbReference>
<comment type="caution">
    <text evidence="8">The sequence shown here is derived from an EMBL/GenBank/DDBJ whole genome shotgun (WGS) entry which is preliminary data.</text>
</comment>
<dbReference type="GO" id="GO:0015074">
    <property type="term" value="P:DNA integration"/>
    <property type="evidence" value="ECO:0007669"/>
    <property type="project" value="UniProtKB-KW"/>
</dbReference>
<dbReference type="InterPro" id="IPR036162">
    <property type="entry name" value="Resolvase-like_N_sf"/>
</dbReference>
<sequence>MNSTHTTTASYRGQLVGYARTSTTDQKAGLAAQERDLHAAGCDRIFSEQTSAKDAKRPELQRALDHLREGDTFIVTKLDRLARSVADLVDITSKLNSKGVALRILAMNLDTATPTGKLMLNLLGSIAEFERELMLERQREGIAAAKAEGKYKGRVPTAQRQADEIIRLKDEGKTVAEIMAQTGAGRSSVFNILKEAGKTRERGG</sequence>
<dbReference type="Gene3D" id="1.10.10.60">
    <property type="entry name" value="Homeodomain-like"/>
    <property type="match status" value="1"/>
</dbReference>
<evidence type="ECO:0000313" key="8">
    <source>
        <dbReference type="EMBL" id="MBB5091316.1"/>
    </source>
</evidence>
<accession>A0A7W8ALA7</accession>
<feature type="active site" description="O-(5'-phospho-DNA)-serine intermediate" evidence="6">
    <location>
        <position position="22"/>
    </location>
</feature>
<dbReference type="PANTHER" id="PTHR30461:SF26">
    <property type="entry name" value="RESOLVASE HOMOLOG YNEB"/>
    <property type="match status" value="1"/>
</dbReference>
<evidence type="ECO:0000313" key="9">
    <source>
        <dbReference type="Proteomes" id="UP000531231"/>
    </source>
</evidence>
<dbReference type="GO" id="GO:0000150">
    <property type="term" value="F:DNA strand exchange activity"/>
    <property type="evidence" value="ECO:0007669"/>
    <property type="project" value="UniProtKB-KW"/>
</dbReference>
<dbReference type="Gene3D" id="3.40.50.1390">
    <property type="entry name" value="Resolvase, N-terminal catalytic domain"/>
    <property type="match status" value="1"/>
</dbReference>
<dbReference type="PANTHER" id="PTHR30461">
    <property type="entry name" value="DNA-INVERTASE FROM LAMBDOID PROPHAGE"/>
    <property type="match status" value="1"/>
</dbReference>
<reference evidence="8 9" key="1">
    <citation type="submission" date="2020-08" db="EMBL/GenBank/DDBJ databases">
        <title>Genomic Encyclopedia of Type Strains, Phase IV (KMG-IV): sequencing the most valuable type-strain genomes for metagenomic binning, comparative biology and taxonomic classification.</title>
        <authorList>
            <person name="Goeker M."/>
        </authorList>
    </citation>
    <scope>NUCLEOTIDE SEQUENCE [LARGE SCALE GENOMIC DNA]</scope>
    <source>
        <strain evidence="8 9">DSM 25620</strain>
    </source>
</reference>
<dbReference type="SUPFAM" id="SSF53041">
    <property type="entry name" value="Resolvase-like"/>
    <property type="match status" value="1"/>
</dbReference>
<evidence type="ECO:0000256" key="6">
    <source>
        <dbReference type="PIRSR" id="PIRSR606118-50"/>
    </source>
</evidence>
<comment type="similarity">
    <text evidence="1">Belongs to the site-specific recombinase resolvase family.</text>
</comment>
<keyword evidence="9" id="KW-1185">Reference proteome</keyword>
<evidence type="ECO:0000256" key="4">
    <source>
        <dbReference type="ARBA" id="ARBA00023125"/>
    </source>
</evidence>
<keyword evidence="5" id="KW-0233">DNA recombination</keyword>
<evidence type="ECO:0000256" key="2">
    <source>
        <dbReference type="ARBA" id="ARBA00022908"/>
    </source>
</evidence>
<dbReference type="InterPro" id="IPR006119">
    <property type="entry name" value="Resolv_N"/>
</dbReference>
<gene>
    <name evidence="8" type="ORF">HNQ68_001857</name>
</gene>
<name>A0A7W8ALA7_9HYPH</name>
<keyword evidence="4" id="KW-0238">DNA-binding</keyword>
<dbReference type="CDD" id="cd03768">
    <property type="entry name" value="SR_ResInv"/>
    <property type="match status" value="1"/>
</dbReference>
<dbReference type="PROSITE" id="PS51736">
    <property type="entry name" value="RECOMBINASES_3"/>
    <property type="match status" value="1"/>
</dbReference>
<dbReference type="Pfam" id="PF00239">
    <property type="entry name" value="Resolvase"/>
    <property type="match status" value="1"/>
</dbReference>